<protein>
    <submittedName>
        <fullName evidence="2">Replication factor A protein</fullName>
    </submittedName>
</protein>
<evidence type="ECO:0000313" key="2">
    <source>
        <dbReference type="EMBL" id="MCH87563.1"/>
    </source>
</evidence>
<dbReference type="AlphaFoldDB" id="A0A392MK65"/>
<dbReference type="PANTHER" id="PTHR47165:SF4">
    <property type="entry name" value="OS03G0429900 PROTEIN"/>
    <property type="match status" value="1"/>
</dbReference>
<accession>A0A392MK65</accession>
<dbReference type="PANTHER" id="PTHR47165">
    <property type="entry name" value="OS03G0429900 PROTEIN"/>
    <property type="match status" value="1"/>
</dbReference>
<dbReference type="EMBL" id="LXQA010012456">
    <property type="protein sequence ID" value="MCH87563.1"/>
    <property type="molecule type" value="Genomic_DNA"/>
</dbReference>
<evidence type="ECO:0000313" key="3">
    <source>
        <dbReference type="Proteomes" id="UP000265520"/>
    </source>
</evidence>
<proteinExistence type="predicted"/>
<comment type="caution">
    <text evidence="2">The sequence shown here is derived from an EMBL/GenBank/DDBJ whole genome shotgun (WGS) entry which is preliminary data.</text>
</comment>
<sequence>MAAAFDFLCDVVPGKTSWRFKVNSVEMVLVDSKGGKIQATIRKQLLYLFRNKLEEGVVYVLSFFTTAPSTGAYRSTLHPFRLVFQMRTKVELSEGPEISRYGFSFTPISEVCAFPSDYDFLVDVIGVLTGMSAEREYLWERTVTKMIVIKLTDQSGKCECALFGDYVEDFKKMLA</sequence>
<dbReference type="Pfam" id="PF02721">
    <property type="entry name" value="DUF223"/>
    <property type="match status" value="1"/>
</dbReference>
<gene>
    <name evidence="2" type="ORF">A2U01_0008436</name>
</gene>
<organism evidence="2 3">
    <name type="scientific">Trifolium medium</name>
    <dbReference type="NCBI Taxonomy" id="97028"/>
    <lineage>
        <taxon>Eukaryota</taxon>
        <taxon>Viridiplantae</taxon>
        <taxon>Streptophyta</taxon>
        <taxon>Embryophyta</taxon>
        <taxon>Tracheophyta</taxon>
        <taxon>Spermatophyta</taxon>
        <taxon>Magnoliopsida</taxon>
        <taxon>eudicotyledons</taxon>
        <taxon>Gunneridae</taxon>
        <taxon>Pentapetalae</taxon>
        <taxon>rosids</taxon>
        <taxon>fabids</taxon>
        <taxon>Fabales</taxon>
        <taxon>Fabaceae</taxon>
        <taxon>Papilionoideae</taxon>
        <taxon>50 kb inversion clade</taxon>
        <taxon>NPAAA clade</taxon>
        <taxon>Hologalegina</taxon>
        <taxon>IRL clade</taxon>
        <taxon>Trifolieae</taxon>
        <taxon>Trifolium</taxon>
    </lineage>
</organism>
<name>A0A392MK65_9FABA</name>
<dbReference type="InterPro" id="IPR012340">
    <property type="entry name" value="NA-bd_OB-fold"/>
</dbReference>
<dbReference type="InterPro" id="IPR003871">
    <property type="entry name" value="RFA1B/D_OB_1st"/>
</dbReference>
<evidence type="ECO:0000259" key="1">
    <source>
        <dbReference type="Pfam" id="PF02721"/>
    </source>
</evidence>
<keyword evidence="3" id="KW-1185">Reference proteome</keyword>
<dbReference type="CDD" id="cd04480">
    <property type="entry name" value="RPA1_DBD_A_like"/>
    <property type="match status" value="1"/>
</dbReference>
<feature type="domain" description="Replication protein A 70 kDa DNA-binding subunit B/D first OB fold" evidence="1">
    <location>
        <begin position="23"/>
        <end position="91"/>
    </location>
</feature>
<feature type="non-terminal residue" evidence="2">
    <location>
        <position position="175"/>
    </location>
</feature>
<reference evidence="2 3" key="1">
    <citation type="journal article" date="2018" name="Front. Plant Sci.">
        <title>Red Clover (Trifolium pratense) and Zigzag Clover (T. medium) - A Picture of Genomic Similarities and Differences.</title>
        <authorList>
            <person name="Dluhosova J."/>
            <person name="Istvanek J."/>
            <person name="Nedelnik J."/>
            <person name="Repkova J."/>
        </authorList>
    </citation>
    <scope>NUCLEOTIDE SEQUENCE [LARGE SCALE GENOMIC DNA]</scope>
    <source>
        <strain evidence="3">cv. 10/8</strain>
        <tissue evidence="2">Leaf</tissue>
    </source>
</reference>
<dbReference type="Proteomes" id="UP000265520">
    <property type="component" value="Unassembled WGS sequence"/>
</dbReference>
<dbReference type="Gene3D" id="2.40.50.140">
    <property type="entry name" value="Nucleic acid-binding proteins"/>
    <property type="match status" value="2"/>
</dbReference>
<dbReference type="SUPFAM" id="SSF50249">
    <property type="entry name" value="Nucleic acid-binding proteins"/>
    <property type="match status" value="2"/>
</dbReference>